<sequence length="369" mass="42770">MSPHLQTSFWQRMGLKEGYREECLRAVQARFPAHRIEEHRDQGYCSFTLLLYPQAKTSPFVVEPPLIIQIRPEQHAFDLNIIQAANHTYGSLAPKVRSLDCALPPRLYAFEIESVCGVQFSKCLTRTQCLQSRLWTKQLNLVTAFSGLVSRAWPSQSSQPFPHTLRAHSPITENSSMLSQCRGRVGSQILSKLQKLEQHLPDSKLRRRARSVLHGIQTLKNWPVVLNHGDLIPSNIFVDDKTWEITGWVDWAEAEWLPFGTCLYSLEFFLGFMRTRRDGSEDLEFVYYDEVDVLRMFFYEYMEENVPALEGRKRELMLARDMGVLLWYGFAWDEGAIDRVVNEVDDREEVECLRKFLGASAVEEDTIRD</sequence>
<protein>
    <recommendedName>
        <fullName evidence="1">Aminoglycoside phosphotransferase domain-containing protein</fullName>
    </recommendedName>
</protein>
<reference evidence="3" key="1">
    <citation type="journal article" date="2020" name="Stud. Mycol.">
        <title>101 Dothideomycetes genomes: A test case for predicting lifestyles and emergence of pathogens.</title>
        <authorList>
            <person name="Haridas S."/>
            <person name="Albert R."/>
            <person name="Binder M."/>
            <person name="Bloem J."/>
            <person name="LaButti K."/>
            <person name="Salamov A."/>
            <person name="Andreopoulos B."/>
            <person name="Baker S."/>
            <person name="Barry K."/>
            <person name="Bills G."/>
            <person name="Bluhm B."/>
            <person name="Cannon C."/>
            <person name="Castanera R."/>
            <person name="Culley D."/>
            <person name="Daum C."/>
            <person name="Ezra D."/>
            <person name="Gonzalez J."/>
            <person name="Henrissat B."/>
            <person name="Kuo A."/>
            <person name="Liang C."/>
            <person name="Lipzen A."/>
            <person name="Lutzoni F."/>
            <person name="Magnuson J."/>
            <person name="Mondo S."/>
            <person name="Nolan M."/>
            <person name="Ohm R."/>
            <person name="Pangilinan J."/>
            <person name="Park H.-J."/>
            <person name="Ramirez L."/>
            <person name="Alfaro M."/>
            <person name="Sun H."/>
            <person name="Tritt A."/>
            <person name="Yoshinaga Y."/>
            <person name="Zwiers L.-H."/>
            <person name="Turgeon B."/>
            <person name="Goodwin S."/>
            <person name="Spatafora J."/>
            <person name="Crous P."/>
            <person name="Grigoriev I."/>
        </authorList>
    </citation>
    <scope>NUCLEOTIDE SEQUENCE [LARGE SCALE GENOMIC DNA]</scope>
    <source>
        <strain evidence="3">CBS 304.66</strain>
    </source>
</reference>
<evidence type="ECO:0000313" key="3">
    <source>
        <dbReference type="Proteomes" id="UP000800093"/>
    </source>
</evidence>
<dbReference type="PANTHER" id="PTHR21310:SF59">
    <property type="entry name" value="AMINOGLYCOSIDE PHOSPHOTRANSFERASE DOMAIN-CONTAINING PROTEIN"/>
    <property type="match status" value="1"/>
</dbReference>
<gene>
    <name evidence="2" type="ORF">CC78DRAFT_521253</name>
</gene>
<dbReference type="InterPro" id="IPR051678">
    <property type="entry name" value="AGP_Transferase"/>
</dbReference>
<dbReference type="InterPro" id="IPR002575">
    <property type="entry name" value="Aminoglycoside_PTrfase"/>
</dbReference>
<dbReference type="OrthoDB" id="5598852at2759"/>
<dbReference type="Gene3D" id="3.90.1200.10">
    <property type="match status" value="1"/>
</dbReference>
<dbReference type="InterPro" id="IPR011009">
    <property type="entry name" value="Kinase-like_dom_sf"/>
</dbReference>
<comment type="caution">
    <text evidence="2">The sequence shown here is derived from an EMBL/GenBank/DDBJ whole genome shotgun (WGS) entry which is preliminary data.</text>
</comment>
<feature type="domain" description="Aminoglycoside phosphotransferase" evidence="1">
    <location>
        <begin position="219"/>
        <end position="256"/>
    </location>
</feature>
<name>A0A9P4K961_9PLEO</name>
<accession>A0A9P4K961</accession>
<dbReference type="PANTHER" id="PTHR21310">
    <property type="entry name" value="AMINOGLYCOSIDE PHOSPHOTRANSFERASE-RELATED-RELATED"/>
    <property type="match status" value="1"/>
</dbReference>
<dbReference type="AlphaFoldDB" id="A0A9P4K961"/>
<dbReference type="SUPFAM" id="SSF56112">
    <property type="entry name" value="Protein kinase-like (PK-like)"/>
    <property type="match status" value="1"/>
</dbReference>
<keyword evidence="3" id="KW-1185">Reference proteome</keyword>
<dbReference type="Proteomes" id="UP000800093">
    <property type="component" value="Unassembled WGS sequence"/>
</dbReference>
<dbReference type="EMBL" id="ML986650">
    <property type="protein sequence ID" value="KAF2261769.1"/>
    <property type="molecule type" value="Genomic_DNA"/>
</dbReference>
<proteinExistence type="predicted"/>
<dbReference type="Pfam" id="PF01636">
    <property type="entry name" value="APH"/>
    <property type="match status" value="1"/>
</dbReference>
<evidence type="ECO:0000259" key="1">
    <source>
        <dbReference type="Pfam" id="PF01636"/>
    </source>
</evidence>
<organism evidence="2 3">
    <name type="scientific">Lojkania enalia</name>
    <dbReference type="NCBI Taxonomy" id="147567"/>
    <lineage>
        <taxon>Eukaryota</taxon>
        <taxon>Fungi</taxon>
        <taxon>Dikarya</taxon>
        <taxon>Ascomycota</taxon>
        <taxon>Pezizomycotina</taxon>
        <taxon>Dothideomycetes</taxon>
        <taxon>Pleosporomycetidae</taxon>
        <taxon>Pleosporales</taxon>
        <taxon>Pleosporales incertae sedis</taxon>
        <taxon>Lojkania</taxon>
    </lineage>
</organism>
<evidence type="ECO:0000313" key="2">
    <source>
        <dbReference type="EMBL" id="KAF2261769.1"/>
    </source>
</evidence>